<dbReference type="Ensembl" id="ENSMSIT00000043951.1">
    <property type="protein sequence ID" value="ENSMSIP00000034851.1"/>
    <property type="gene ID" value="ENSMSIG00000029087.1"/>
</dbReference>
<name>A0A8C6IDP3_MUSSI</name>
<evidence type="ECO:0000313" key="1">
    <source>
        <dbReference type="Ensembl" id="ENSMSIP00000034851.1"/>
    </source>
</evidence>
<proteinExistence type="predicted"/>
<dbReference type="Proteomes" id="UP000694415">
    <property type="component" value="Unplaced"/>
</dbReference>
<reference evidence="1" key="1">
    <citation type="submission" date="2025-08" db="UniProtKB">
        <authorList>
            <consortium name="Ensembl"/>
        </authorList>
    </citation>
    <scope>IDENTIFICATION</scope>
</reference>
<protein>
    <submittedName>
        <fullName evidence="1">Uncharacterized protein</fullName>
    </submittedName>
</protein>
<accession>A0A8C6IDP3</accession>
<organism evidence="1 2">
    <name type="scientific">Mus spicilegus</name>
    <name type="common">Mound-building mouse</name>
    <dbReference type="NCBI Taxonomy" id="10103"/>
    <lineage>
        <taxon>Eukaryota</taxon>
        <taxon>Metazoa</taxon>
        <taxon>Chordata</taxon>
        <taxon>Craniata</taxon>
        <taxon>Vertebrata</taxon>
        <taxon>Euteleostomi</taxon>
        <taxon>Mammalia</taxon>
        <taxon>Eutheria</taxon>
        <taxon>Euarchontoglires</taxon>
        <taxon>Glires</taxon>
        <taxon>Rodentia</taxon>
        <taxon>Myomorpha</taxon>
        <taxon>Muroidea</taxon>
        <taxon>Muridae</taxon>
        <taxon>Murinae</taxon>
        <taxon>Mus</taxon>
        <taxon>Mus</taxon>
    </lineage>
</organism>
<reference evidence="1" key="2">
    <citation type="submission" date="2025-09" db="UniProtKB">
        <authorList>
            <consortium name="Ensembl"/>
        </authorList>
    </citation>
    <scope>IDENTIFICATION</scope>
</reference>
<sequence length="80" mass="8937">MVVFCELIYSLVFKECHGLGSTFIKLCHKRMKEGKQFGSRPQCGAVLTCFGAETYMGKLSQKLCYCLAIFVKLGAFSALR</sequence>
<evidence type="ECO:0000313" key="2">
    <source>
        <dbReference type="Proteomes" id="UP000694415"/>
    </source>
</evidence>
<dbReference type="AlphaFoldDB" id="A0A8C6IDP3"/>
<keyword evidence="2" id="KW-1185">Reference proteome</keyword>